<name>A0A644XI29_9ZZZZ</name>
<comment type="caution">
    <text evidence="2">The sequence shown here is derived from an EMBL/GenBank/DDBJ whole genome shotgun (WGS) entry which is preliminary data.</text>
</comment>
<gene>
    <name evidence="2" type="ORF">SDC9_62250</name>
</gene>
<feature type="region of interest" description="Disordered" evidence="1">
    <location>
        <begin position="256"/>
        <end position="305"/>
    </location>
</feature>
<proteinExistence type="predicted"/>
<organism evidence="2">
    <name type="scientific">bioreactor metagenome</name>
    <dbReference type="NCBI Taxonomy" id="1076179"/>
    <lineage>
        <taxon>unclassified sequences</taxon>
        <taxon>metagenomes</taxon>
        <taxon>ecological metagenomes</taxon>
    </lineage>
</organism>
<protein>
    <submittedName>
        <fullName evidence="2">Uncharacterized protein</fullName>
    </submittedName>
</protein>
<evidence type="ECO:0000256" key="1">
    <source>
        <dbReference type="SAM" id="MobiDB-lite"/>
    </source>
</evidence>
<reference evidence="2" key="1">
    <citation type="submission" date="2019-08" db="EMBL/GenBank/DDBJ databases">
        <authorList>
            <person name="Kucharzyk K."/>
            <person name="Murdoch R.W."/>
            <person name="Higgins S."/>
            <person name="Loffler F."/>
        </authorList>
    </citation>
    <scope>NUCLEOTIDE SEQUENCE</scope>
</reference>
<evidence type="ECO:0000313" key="2">
    <source>
        <dbReference type="EMBL" id="MPM15876.1"/>
    </source>
</evidence>
<accession>A0A644XI29</accession>
<sequence>MRLIDDHRGVLRQHRPLLHGVDGQQGMVGHHQIGGPGPLPGLLHEALRAERAALRAQAFPRRDRHLRPAPGGVGRGLVPIRQPVPLGLLLGPLAQGQHLGPQHGHLIGPGLTDLIGDVGATEQALLLHRPVLPDPQQAGVVRPPLQDGRPYPLAGHLLHRREGVGDVAVGELCLQGQGRRRDHDPVVGVRSEVRQHRREVAQGLAGAGPGLHQQVLAPVQGPGDRLRHRLLPRAGAAADHADGGLEEVVSGHRGQLLGRHPSTLDAPLAPAGRRAGRSPRRWVTDAGGVRHRGTPSPGHRRDSLLQVGPELPRQVGMDQRDDPGALGGELLCDELPVLVHLVEQVAA</sequence>
<dbReference type="AlphaFoldDB" id="A0A644XI29"/>
<dbReference type="EMBL" id="VSSQ01002514">
    <property type="protein sequence ID" value="MPM15876.1"/>
    <property type="molecule type" value="Genomic_DNA"/>
</dbReference>